<dbReference type="RefSeq" id="WP_245980884.1">
    <property type="nucleotide sequence ID" value="NZ_REFH01000010.1"/>
</dbReference>
<dbReference type="Gene3D" id="2.40.160.50">
    <property type="entry name" value="membrane protein fhac: a member of the omp85/tpsb transporter family"/>
    <property type="match status" value="1"/>
</dbReference>
<name>A0A3L9ZP27_9FLAO</name>
<organism evidence="1 2">
    <name type="scientific">Flavobacterium weaverense</name>
    <dbReference type="NCBI Taxonomy" id="271156"/>
    <lineage>
        <taxon>Bacteria</taxon>
        <taxon>Pseudomonadati</taxon>
        <taxon>Bacteroidota</taxon>
        <taxon>Flavobacteriia</taxon>
        <taxon>Flavobacteriales</taxon>
        <taxon>Flavobacteriaceae</taxon>
        <taxon>Flavobacterium</taxon>
    </lineage>
</organism>
<comment type="caution">
    <text evidence="1">The sequence shown here is derived from an EMBL/GenBank/DDBJ whole genome shotgun (WGS) entry which is preliminary data.</text>
</comment>
<reference evidence="1 2" key="1">
    <citation type="submission" date="2018-10" db="EMBL/GenBank/DDBJ databases">
        <title>Genomic Encyclopedia of Archaeal and Bacterial Type Strains, Phase II (KMG-II): from individual species to whole genera.</title>
        <authorList>
            <person name="Goeker M."/>
        </authorList>
    </citation>
    <scope>NUCLEOTIDE SEQUENCE [LARGE SCALE GENOMIC DNA]</scope>
    <source>
        <strain evidence="1 2">DSM 19727</strain>
    </source>
</reference>
<dbReference type="EMBL" id="REFH01000010">
    <property type="protein sequence ID" value="RMA74781.1"/>
    <property type="molecule type" value="Genomic_DNA"/>
</dbReference>
<evidence type="ECO:0000313" key="2">
    <source>
        <dbReference type="Proteomes" id="UP000280368"/>
    </source>
</evidence>
<dbReference type="AlphaFoldDB" id="A0A3L9ZP27"/>
<keyword evidence="2" id="KW-1185">Reference proteome</keyword>
<evidence type="ECO:0000313" key="1">
    <source>
        <dbReference type="EMBL" id="RMA74781.1"/>
    </source>
</evidence>
<proteinExistence type="predicted"/>
<accession>A0A3L9ZP27</accession>
<protein>
    <recommendedName>
        <fullName evidence="3">Outer membrane protein assembly factor BamA</fullName>
    </recommendedName>
</protein>
<dbReference type="Proteomes" id="UP000280368">
    <property type="component" value="Unassembled WGS sequence"/>
</dbReference>
<evidence type="ECO:0008006" key="3">
    <source>
        <dbReference type="Google" id="ProtNLM"/>
    </source>
</evidence>
<sequence>MHIYIYIYIGTNKTIINSLSYPLIDGKIKIPYIRLDSFLNNTIQKLEQEGYSLSKLQLTNVERQDYTLNADLLVEIDKKRNLNAIIVKYAESNRSDIFPKGHLKQINNKYRKSIFNQKTVENINSDFNKFSFVSQLKYPEILFTSDTTAVYVYLEKKNSNTFDGFLGFSNNDGKKISLTGYVDLTLENILKSGEQIAINWKSDGNDQKTFKGNIELPYLFKTPIGIKAEINIFRQDSTFQTTKTSVDLSYYLNYNSRFYLGYQTSTSSDIQNLTRTGISDFNNSFLTAKFEYLKPEISNSLFPTKTKLKSSLGIGQRELSTEFENRKNPQIILNIDFSHNFYLNKNNSIYLNSQNNYLSSNAYLINELFRFGGMNSIRGFSENSLQAYFLTVLLTEYRYTLSTNLYIHSILDYSILKNKLTNENITITENLFGIGIGLGLQTKNGLFKFAAASGKDDKQEFDISNTIIHVSYNVKF</sequence>
<gene>
    <name evidence="1" type="ORF">BC961_2110</name>
</gene>